<feature type="transmembrane region" description="Helical" evidence="1">
    <location>
        <begin position="352"/>
        <end position="374"/>
    </location>
</feature>
<keyword evidence="1" id="KW-0812">Transmembrane</keyword>
<organism evidence="3 4">
    <name type="scientific">Mucilaginibacter frigoritolerans</name>
    <dbReference type="NCBI Taxonomy" id="652788"/>
    <lineage>
        <taxon>Bacteria</taxon>
        <taxon>Pseudomonadati</taxon>
        <taxon>Bacteroidota</taxon>
        <taxon>Sphingobacteriia</taxon>
        <taxon>Sphingobacteriales</taxon>
        <taxon>Sphingobacteriaceae</taxon>
        <taxon>Mucilaginibacter</taxon>
    </lineage>
</organism>
<accession>A0A562TQQ7</accession>
<feature type="transmembrane region" description="Helical" evidence="1">
    <location>
        <begin position="143"/>
        <end position="170"/>
    </location>
</feature>
<dbReference type="AlphaFoldDB" id="A0A562TQQ7"/>
<dbReference type="PANTHER" id="PTHR40407:SF1">
    <property type="entry name" value="HEPARAN-ALPHA-GLUCOSAMINIDE N-ACETYLTRANSFERASE CATALYTIC DOMAIN-CONTAINING PROTEIN"/>
    <property type="match status" value="1"/>
</dbReference>
<evidence type="ECO:0000259" key="2">
    <source>
        <dbReference type="Pfam" id="PF07786"/>
    </source>
</evidence>
<feature type="transmembrane region" description="Helical" evidence="1">
    <location>
        <begin position="114"/>
        <end position="136"/>
    </location>
</feature>
<dbReference type="PANTHER" id="PTHR40407">
    <property type="entry name" value="MEMBRANE PROTEIN-LIKE PROTEIN"/>
    <property type="match status" value="1"/>
</dbReference>
<feature type="transmembrane region" description="Helical" evidence="1">
    <location>
        <begin position="272"/>
        <end position="289"/>
    </location>
</feature>
<evidence type="ECO:0000256" key="1">
    <source>
        <dbReference type="SAM" id="Phobius"/>
    </source>
</evidence>
<feature type="transmembrane region" description="Helical" evidence="1">
    <location>
        <begin position="89"/>
        <end position="108"/>
    </location>
</feature>
<evidence type="ECO:0000313" key="3">
    <source>
        <dbReference type="EMBL" id="TWI95524.1"/>
    </source>
</evidence>
<reference evidence="3 4" key="1">
    <citation type="submission" date="2019-07" db="EMBL/GenBank/DDBJ databases">
        <title>Genomic Encyclopedia of Archaeal and Bacterial Type Strains, Phase II (KMG-II): from individual species to whole genera.</title>
        <authorList>
            <person name="Goeker M."/>
        </authorList>
    </citation>
    <scope>NUCLEOTIDE SEQUENCE [LARGE SCALE GENOMIC DNA]</scope>
    <source>
        <strain evidence="3 4">ATCC BAA-1854</strain>
    </source>
</reference>
<dbReference type="OrthoDB" id="508112at2"/>
<name>A0A562TQQ7_9SPHI</name>
<feature type="transmembrane region" description="Helical" evidence="1">
    <location>
        <begin position="223"/>
        <end position="241"/>
    </location>
</feature>
<proteinExistence type="predicted"/>
<dbReference type="Pfam" id="PF07786">
    <property type="entry name" value="HGSNAT_cat"/>
    <property type="match status" value="1"/>
</dbReference>
<dbReference type="EMBL" id="VLLI01000015">
    <property type="protein sequence ID" value="TWI95524.1"/>
    <property type="molecule type" value="Genomic_DNA"/>
</dbReference>
<keyword evidence="1" id="KW-1133">Transmembrane helix</keyword>
<feature type="transmembrane region" description="Helical" evidence="1">
    <location>
        <begin position="56"/>
        <end position="77"/>
    </location>
</feature>
<feature type="transmembrane region" description="Helical" evidence="1">
    <location>
        <begin position="310"/>
        <end position="332"/>
    </location>
</feature>
<dbReference type="InterPro" id="IPR012429">
    <property type="entry name" value="HGSNAT_cat"/>
</dbReference>
<comment type="caution">
    <text evidence="3">The sequence shown here is derived from an EMBL/GenBank/DDBJ whole genome shotgun (WGS) entry which is preliminary data.</text>
</comment>
<feature type="domain" description="Heparan-alpha-glucosaminide N-acetyltransferase catalytic" evidence="2">
    <location>
        <begin position="8"/>
        <end position="220"/>
    </location>
</feature>
<keyword evidence="4" id="KW-1185">Reference proteome</keyword>
<protein>
    <submittedName>
        <fullName evidence="3">Putative membrane protein</fullName>
    </submittedName>
</protein>
<dbReference type="Proteomes" id="UP000317010">
    <property type="component" value="Unassembled WGS sequence"/>
</dbReference>
<sequence>MNTIIKNRVTSIDFLRGTIMIIMALDHVRDYLFAGSFYYDPLDLTKTSGILFFTRWITHFCAPIFMFLAGTSAYFIGQRKTKKELSVFLIKRGLWLIFLEMIVVNFGWNFNITFPMFFFITIWALGVSMILLAAFIHLPVKSILVICLVIVAAHNLLDGVHVAGNSLLAFDWALVHSQRFFTWHKEIFLVGYPIVPLMAIMPLGYCMGTWYTSSYDVKKRQRNLLSVGAFAIVLFVVLRYSNLYGDPVKWTVQKNAFFTFLSFLNVNKYPPSLLYVLITLGAACLFLAFTEKLKGAVVNVISVYGRVPMFYYLIHIYIIHLIALTASALTPGQDWTIWILQKPIWFTKDLKGYGFSLPVAYLVWIAIVIALYPLCKRYDAYKQANKDKWWLSYL</sequence>
<gene>
    <name evidence="3" type="ORF">JN11_04263</name>
</gene>
<dbReference type="RefSeq" id="WP_144915820.1">
    <property type="nucleotide sequence ID" value="NZ_VLLI01000015.1"/>
</dbReference>
<keyword evidence="1" id="KW-0472">Membrane</keyword>
<evidence type="ECO:0000313" key="4">
    <source>
        <dbReference type="Proteomes" id="UP000317010"/>
    </source>
</evidence>
<feature type="transmembrane region" description="Helical" evidence="1">
    <location>
        <begin position="190"/>
        <end position="211"/>
    </location>
</feature>